<evidence type="ECO:0000313" key="2">
    <source>
        <dbReference type="EMBL" id="NYE05435.1"/>
    </source>
</evidence>
<name>A0A852TBX9_9BACI</name>
<evidence type="ECO:0000256" key="1">
    <source>
        <dbReference type="SAM" id="MobiDB-lite"/>
    </source>
</evidence>
<dbReference type="Proteomes" id="UP000548423">
    <property type="component" value="Unassembled WGS sequence"/>
</dbReference>
<reference evidence="3" key="2">
    <citation type="submission" date="2020-08" db="EMBL/GenBank/DDBJ databases">
        <title>The Agave Microbiome: Exploring the role of microbial communities in plant adaptations to desert environments.</title>
        <authorList>
            <person name="Partida-Martinez L.P."/>
        </authorList>
    </citation>
    <scope>NUCLEOTIDE SEQUENCE [LARGE SCALE GENOMIC DNA]</scope>
    <source>
        <strain evidence="3">AT2.8</strain>
    </source>
</reference>
<comment type="caution">
    <text evidence="2">The sequence shown here is derived from an EMBL/GenBank/DDBJ whole genome shotgun (WGS) entry which is preliminary data.</text>
</comment>
<dbReference type="AlphaFoldDB" id="A0A852TBX9"/>
<organism evidence="2 3">
    <name type="scientific">Neobacillus niacini</name>
    <dbReference type="NCBI Taxonomy" id="86668"/>
    <lineage>
        <taxon>Bacteria</taxon>
        <taxon>Bacillati</taxon>
        <taxon>Bacillota</taxon>
        <taxon>Bacilli</taxon>
        <taxon>Bacillales</taxon>
        <taxon>Bacillaceae</taxon>
        <taxon>Neobacillus</taxon>
    </lineage>
</organism>
<accession>A0A852TBX9</accession>
<dbReference type="EMBL" id="JACCBX010000004">
    <property type="protein sequence ID" value="NYE05435.1"/>
    <property type="molecule type" value="Genomic_DNA"/>
</dbReference>
<feature type="region of interest" description="Disordered" evidence="1">
    <location>
        <begin position="1"/>
        <end position="40"/>
    </location>
</feature>
<sequence length="223" mass="26200">MTEKKEELLKATKKRPDAMENIPVQTETIEVEQPEGTDSKDSSLDILWKNAISELDQWGKHADFRDDVFLKEAKCFAESIKRNQENIKSVRGQFNKEFVNWERTAREEFLMSTTVLQHIFPKRSYEEINEQIDQIQKRTASVLSTPLQMVVNNQMMDQYFDMIERYITVRKQGRKKYINTLKQAASLIYESQKGFVGLFTGQLKSFMFPLNKYMEKAEDVTKS</sequence>
<proteinExistence type="predicted"/>
<feature type="compositionally biased region" description="Basic and acidic residues" evidence="1">
    <location>
        <begin position="1"/>
        <end position="18"/>
    </location>
</feature>
<protein>
    <submittedName>
        <fullName evidence="2">Uncharacterized protein</fullName>
    </submittedName>
</protein>
<gene>
    <name evidence="2" type="ORF">F4694_002188</name>
</gene>
<reference evidence="3" key="1">
    <citation type="submission" date="2020-07" db="EMBL/GenBank/DDBJ databases">
        <authorList>
            <person name="Partida-Martinez L."/>
            <person name="Huntemann M."/>
            <person name="Clum A."/>
            <person name="Wang J."/>
            <person name="Palaniappan K."/>
            <person name="Ritter S."/>
            <person name="Chen I.-M."/>
            <person name="Stamatis D."/>
            <person name="Reddy T."/>
            <person name="O'Malley R."/>
            <person name="Daum C."/>
            <person name="Shapiro N."/>
            <person name="Ivanova N."/>
            <person name="Kyrpides N."/>
            <person name="Woyke T."/>
        </authorList>
    </citation>
    <scope>NUCLEOTIDE SEQUENCE [LARGE SCALE GENOMIC DNA]</scope>
    <source>
        <strain evidence="3">AT2.8</strain>
    </source>
</reference>
<evidence type="ECO:0000313" key="3">
    <source>
        <dbReference type="Proteomes" id="UP000548423"/>
    </source>
</evidence>